<reference evidence="2 3" key="1">
    <citation type="journal article" date="2019" name="Sci. Rep.">
        <title>Orb-weaving spider Araneus ventricosus genome elucidates the spidroin gene catalogue.</title>
        <authorList>
            <person name="Kono N."/>
            <person name="Nakamura H."/>
            <person name="Ohtoshi R."/>
            <person name="Moran D.A.P."/>
            <person name="Shinohara A."/>
            <person name="Yoshida Y."/>
            <person name="Fujiwara M."/>
            <person name="Mori M."/>
            <person name="Tomita M."/>
            <person name="Arakawa K."/>
        </authorList>
    </citation>
    <scope>NUCLEOTIDE SEQUENCE [LARGE SCALE GENOMIC DNA]</scope>
</reference>
<evidence type="ECO:0000256" key="1">
    <source>
        <dbReference type="SAM" id="MobiDB-lite"/>
    </source>
</evidence>
<feature type="region of interest" description="Disordered" evidence="1">
    <location>
        <begin position="1"/>
        <end position="33"/>
    </location>
</feature>
<comment type="caution">
    <text evidence="2">The sequence shown here is derived from an EMBL/GenBank/DDBJ whole genome shotgun (WGS) entry which is preliminary data.</text>
</comment>
<dbReference type="Proteomes" id="UP000499080">
    <property type="component" value="Unassembled WGS sequence"/>
</dbReference>
<dbReference type="AlphaFoldDB" id="A0A4Y2QSW5"/>
<protein>
    <submittedName>
        <fullName evidence="2">Uncharacterized protein</fullName>
    </submittedName>
</protein>
<dbReference type="EMBL" id="BGPR01014719">
    <property type="protein sequence ID" value="GBN66411.1"/>
    <property type="molecule type" value="Genomic_DNA"/>
</dbReference>
<name>A0A4Y2QSW5_ARAVE</name>
<evidence type="ECO:0000313" key="2">
    <source>
        <dbReference type="EMBL" id="GBN66411.1"/>
    </source>
</evidence>
<sequence>MWTRNNNRRQTAALNFNQRSQHLPPKRHRVDEPSEKRIHRARIAIKKFWVLPHVVVDPKLELFGESTSRQRGFFKCEEMMGRFGFGSGPEDGRCKHCRLF</sequence>
<keyword evidence="3" id="KW-1185">Reference proteome</keyword>
<feature type="compositionally biased region" description="Polar residues" evidence="1">
    <location>
        <begin position="1"/>
        <end position="21"/>
    </location>
</feature>
<gene>
    <name evidence="2" type="ORF">AVEN_4702_1</name>
</gene>
<organism evidence="2 3">
    <name type="scientific">Araneus ventricosus</name>
    <name type="common">Orbweaver spider</name>
    <name type="synonym">Epeira ventricosa</name>
    <dbReference type="NCBI Taxonomy" id="182803"/>
    <lineage>
        <taxon>Eukaryota</taxon>
        <taxon>Metazoa</taxon>
        <taxon>Ecdysozoa</taxon>
        <taxon>Arthropoda</taxon>
        <taxon>Chelicerata</taxon>
        <taxon>Arachnida</taxon>
        <taxon>Araneae</taxon>
        <taxon>Araneomorphae</taxon>
        <taxon>Entelegynae</taxon>
        <taxon>Araneoidea</taxon>
        <taxon>Araneidae</taxon>
        <taxon>Araneus</taxon>
    </lineage>
</organism>
<proteinExistence type="predicted"/>
<accession>A0A4Y2QSW5</accession>
<evidence type="ECO:0000313" key="3">
    <source>
        <dbReference type="Proteomes" id="UP000499080"/>
    </source>
</evidence>